<dbReference type="AlphaFoldDB" id="A0A1L3LZU8"/>
<name>A0A1L3LZU8_9HYPH</name>
<geneLocation type="plasmid" evidence="2 3">
    <name>C</name>
</geneLocation>
<dbReference type="GO" id="GO:0004355">
    <property type="term" value="F:glutamate synthase (NADPH) activity"/>
    <property type="evidence" value="ECO:0007669"/>
    <property type="project" value="UniProtKB-EC"/>
</dbReference>
<organism evidence="2 3">
    <name type="scientific">Sinorhizobium americanum</name>
    <dbReference type="NCBI Taxonomy" id="194963"/>
    <lineage>
        <taxon>Bacteria</taxon>
        <taxon>Pseudomonadati</taxon>
        <taxon>Pseudomonadota</taxon>
        <taxon>Alphaproteobacteria</taxon>
        <taxon>Hyphomicrobiales</taxon>
        <taxon>Rhizobiaceae</taxon>
        <taxon>Sinorhizobium/Ensifer group</taxon>
        <taxon>Sinorhizobium</taxon>
    </lineage>
</organism>
<keyword evidence="3" id="KW-1185">Reference proteome</keyword>
<keyword evidence="2" id="KW-0560">Oxidoreductase</keyword>
<evidence type="ECO:0000313" key="3">
    <source>
        <dbReference type="Proteomes" id="UP000182306"/>
    </source>
</evidence>
<sequence length="796" mass="87726">MSLPPSADNYVGEPEYPGPWTTKRPLEGLRDTDAAKIICLAPDVCLTPIGKDAVPIPYQIVDYCGHDQNYTPSVRFTGQKAMVLRSNTTHVHGDAPGTKKGIKSGAVENICEPIGHAAEVRAEGSNVIRHLDRFWMNNKNTQGEAIYVRNSQVYAAALDDDPVYGSLTSEFEPVQLAFDSTSPEAQQLLRDIMKREATKAARRGIFAHGVRAVAANPVAAGVAGAAAAVALLPPAVGYVGISRAQAAAEDALRAQVGLQPRLRTPILRLPMDIPLSVTQNVRVTEREGGCPIGPYDIMQPICAASGRQAHHVVPDRTFRSGGPTSSRLYSNAPSKASGAAVCVDSNRMGRDSEHSRIHFDYYDPQAALEAANGNPSGFIRLSRAEDLGSEALEKGTNGRCNKEYIRSYLRNYHQQVFDMEPDTLVRGQKKPIDAGSSREYWQPESHKFARVRNSMAETEREFDNGNTELTMVAGVAIEKDYVYIAQYLDKYREYFDEVYYSRLSGVNLSGRYKQPWMAHDQPWQVVSLCVWRSYPQARRIYVALSSEGEIELMGPGGNPHIEEHIEGAGLNKPWSKHLGYVNEIRAIGSALYVCGGANQVYRRTANGRWQLISGDILIDPLERQKLQSPMSGIRHFHSIAGLAEDDIYATGLEGEVYHYNGTNWKKVPTGTKNHLHKLCVLDAETVFVAGAYGTLLRGNERVGFQSVWPLEDAASFTGIAAFGGKLFLASERGLYTYDLTTGLAAPYQTDLTPDFLDPHQLDVADGVLWSFGFKDLAYFDGSTWTRVDHPDNPPIR</sequence>
<evidence type="ECO:0000256" key="1">
    <source>
        <dbReference type="SAM" id="MobiDB-lite"/>
    </source>
</evidence>
<dbReference type="KEGG" id="same:SAMCFNEI73_pC1902"/>
<dbReference type="OrthoDB" id="8852350at2"/>
<keyword evidence="2" id="KW-0614">Plasmid</keyword>
<dbReference type="SUPFAM" id="SSF63829">
    <property type="entry name" value="Calcium-dependent phosphotriesterase"/>
    <property type="match status" value="1"/>
</dbReference>
<reference evidence="2 3" key="1">
    <citation type="submission" date="2015-10" db="EMBL/GenBank/DDBJ databases">
        <title>Genomic differences between typical nodule nitrogen-fixing rhizobial strains and those coming from bean seeds.</title>
        <authorList>
            <person name="Peralta H."/>
            <person name="Aguilar-Vera A."/>
            <person name="Diaz R."/>
            <person name="Mora Y."/>
            <person name="Martinez-Batallar G."/>
            <person name="Salazar E."/>
            <person name="Vargas-Lagunas C."/>
            <person name="Encarnacion S."/>
            <person name="Girard L."/>
            <person name="Mora J."/>
        </authorList>
    </citation>
    <scope>NUCLEOTIDE SEQUENCE [LARGE SCALE GENOMIC DNA]</scope>
    <source>
        <strain evidence="2 3">CFNEI 73</strain>
        <plasmid evidence="2 3">C</plasmid>
    </source>
</reference>
<gene>
    <name evidence="2" type="ORF">SAMCFNEI73_pC1902</name>
</gene>
<dbReference type="EMBL" id="CP013110">
    <property type="protein sequence ID" value="APG95601.1"/>
    <property type="molecule type" value="Genomic_DNA"/>
</dbReference>
<evidence type="ECO:0000313" key="2">
    <source>
        <dbReference type="EMBL" id="APG95601.1"/>
    </source>
</evidence>
<protein>
    <submittedName>
        <fullName evidence="2">Glutamate synthase [NADPH] large chain</fullName>
        <ecNumber evidence="2">1.4.1.13</ecNumber>
    </submittedName>
</protein>
<dbReference type="RefSeq" id="WP_072642948.1">
    <property type="nucleotide sequence ID" value="NZ_CP013110.1"/>
</dbReference>
<dbReference type="EC" id="1.4.1.13" evidence="2"/>
<feature type="region of interest" description="Disordered" evidence="1">
    <location>
        <begin position="1"/>
        <end position="23"/>
    </location>
</feature>
<dbReference type="Proteomes" id="UP000182306">
    <property type="component" value="Plasmid C"/>
</dbReference>
<dbReference type="Pfam" id="PF13665">
    <property type="entry name" value="Tox-PAAR-like"/>
    <property type="match status" value="1"/>
</dbReference>
<proteinExistence type="predicted"/>
<accession>A0A1L3LZU8</accession>